<name>A0A6M4A4Z4_9BURK</name>
<dbReference type="KEGG" id="upi:EJG51_011270"/>
<evidence type="ECO:0000313" key="2">
    <source>
        <dbReference type="Proteomes" id="UP000274350"/>
    </source>
</evidence>
<reference evidence="1 2" key="1">
    <citation type="journal article" date="2019" name="Int. J. Syst. Evol. Microbiol.">
        <title>Undibacterium piscinae sp. nov., isolated from Korean shiner intestine.</title>
        <authorList>
            <person name="Lee S.Y."/>
            <person name="Kang W."/>
            <person name="Kim P.S."/>
            <person name="Kim H.S."/>
            <person name="Sung H."/>
            <person name="Shin N.R."/>
            <person name="Whon T.W."/>
            <person name="Yun J.H."/>
            <person name="Lee J.Y."/>
            <person name="Lee J.Y."/>
            <person name="Jung M.J."/>
            <person name="Jeong Y.S."/>
            <person name="Tak E.J."/>
            <person name="Han J.E."/>
            <person name="Hyun D.W."/>
            <person name="Kang M.S."/>
            <person name="Lee K.E."/>
            <person name="Lee B.H."/>
            <person name="Bae J.W."/>
        </authorList>
    </citation>
    <scope>NUCLEOTIDE SEQUENCE [LARGE SCALE GENOMIC DNA]</scope>
    <source>
        <strain evidence="1 2">S11R28</strain>
    </source>
</reference>
<protein>
    <recommendedName>
        <fullName evidence="3">Two-component sensor histidine kinase</fullName>
    </recommendedName>
</protein>
<accession>A0A6M4A4Z4</accession>
<dbReference type="AlphaFoldDB" id="A0A6M4A4Z4"/>
<proteinExistence type="predicted"/>
<evidence type="ECO:0008006" key="3">
    <source>
        <dbReference type="Google" id="ProtNLM"/>
    </source>
</evidence>
<organism evidence="1 2">
    <name type="scientific">Undibacterium piscinae</name>
    <dbReference type="NCBI Taxonomy" id="2495591"/>
    <lineage>
        <taxon>Bacteria</taxon>
        <taxon>Pseudomonadati</taxon>
        <taxon>Pseudomonadota</taxon>
        <taxon>Betaproteobacteria</taxon>
        <taxon>Burkholderiales</taxon>
        <taxon>Oxalobacteraceae</taxon>
        <taxon>Undibacterium</taxon>
    </lineage>
</organism>
<keyword evidence="2" id="KW-1185">Reference proteome</keyword>
<evidence type="ECO:0000313" key="1">
    <source>
        <dbReference type="EMBL" id="QJQ06341.1"/>
    </source>
</evidence>
<gene>
    <name evidence="1" type="ORF">EJG51_011270</name>
</gene>
<dbReference type="EMBL" id="CP051152">
    <property type="protein sequence ID" value="QJQ06341.1"/>
    <property type="molecule type" value="Genomic_DNA"/>
</dbReference>
<dbReference type="Proteomes" id="UP000274350">
    <property type="component" value="Chromosome"/>
</dbReference>
<sequence>MKSIRLRLIVLFILVTTATLSAFGVYAQLQLSRELESRFVRQQQEVLNQLQTNLAYPVWILDRDLMLAKLEGVLSAPEVSAIYLLDPVRNDVIAGIKRDTRGVLEMSAKLSNPSPLMLRSQIYPPPHIDESRRRISTAHIVIYFSRAQIDQKLRLAYRNA</sequence>